<sequence length="616" mass="69517">MEPKAIMNPILEGNFYTSSKKNSFYQVKVDENYLGLLNTNGSLINNQMISIRDILGSRCARRRKRIGENCECHPKGKNRVLSFLENTLDEQDKSAYLHIYSYVMKNSKTGSPQKRHSFKLTLRFRLFSNYEDNMKEAFKWRNTLKQLVEKTQWRNPLLKSVENYDVDTDKGNRLLIVLNPKSGPGKSREIFENEVKPVLMEADIPYDLYITRARNDARNYIKTSNVLKWKRGIVTIGGDGVLYEVVNGIMERTDWKHVTKSIPLAIIPGGSGNGLAKSLSFCSGEPYDHNPVLISTLNIIKGFPIPVDLVRIETQSEVAFSFLSFGWGLIADIDIESERLRIIGSPRFMIWTVARLIGLRTYTGRLSFLRVPAEKVKEVVASDKYVEVQIQDSYLMEEENDKKSTNHVDCNSNSSFDMDSISLDTGCIRGEPDQVGRTESFYSLSSHKSAYHSDNASSSYLSLPETAKKSRTTIYGPKSQLPSLNKPIPKSWEVYQGEFVMVHATYQSHLSGEVYFAPDCKPNDGIIWLLVAKAGISRVNLLQFLLGLSNGTHLRCPFVEMIPVFAFRLEPLCEGSHIVVDGEVLPHSSIIQAEIFPGIVSLLNKLPPAENATSSR</sequence>
<accession>A0AAN9Y5F3</accession>
<organism evidence="2 3">
    <name type="scientific">Parthenolecanium corni</name>
    <dbReference type="NCBI Taxonomy" id="536013"/>
    <lineage>
        <taxon>Eukaryota</taxon>
        <taxon>Metazoa</taxon>
        <taxon>Ecdysozoa</taxon>
        <taxon>Arthropoda</taxon>
        <taxon>Hexapoda</taxon>
        <taxon>Insecta</taxon>
        <taxon>Pterygota</taxon>
        <taxon>Neoptera</taxon>
        <taxon>Paraneoptera</taxon>
        <taxon>Hemiptera</taxon>
        <taxon>Sternorrhyncha</taxon>
        <taxon>Coccoidea</taxon>
        <taxon>Coccidae</taxon>
        <taxon>Parthenolecanium</taxon>
    </lineage>
</organism>
<evidence type="ECO:0000313" key="2">
    <source>
        <dbReference type="EMBL" id="KAK7590628.1"/>
    </source>
</evidence>
<dbReference type="PANTHER" id="PTHR12358">
    <property type="entry name" value="SPHINGOSINE KINASE"/>
    <property type="match status" value="1"/>
</dbReference>
<gene>
    <name evidence="2" type="ORF">V9T40_002241</name>
</gene>
<feature type="domain" description="DAGKc" evidence="1">
    <location>
        <begin position="169"/>
        <end position="316"/>
    </location>
</feature>
<dbReference type="GO" id="GO:0016020">
    <property type="term" value="C:membrane"/>
    <property type="evidence" value="ECO:0007669"/>
    <property type="project" value="TreeGrafter"/>
</dbReference>
<dbReference type="GO" id="GO:0001727">
    <property type="term" value="F:lipid kinase activity"/>
    <property type="evidence" value="ECO:0007669"/>
    <property type="project" value="TreeGrafter"/>
</dbReference>
<proteinExistence type="predicted"/>
<comment type="caution">
    <text evidence="2">The sequence shown here is derived from an EMBL/GenBank/DDBJ whole genome shotgun (WGS) entry which is preliminary data.</text>
</comment>
<evidence type="ECO:0000313" key="3">
    <source>
        <dbReference type="Proteomes" id="UP001367676"/>
    </source>
</evidence>
<dbReference type="GO" id="GO:0005524">
    <property type="term" value="F:ATP binding"/>
    <property type="evidence" value="ECO:0007669"/>
    <property type="project" value="UniProtKB-KW"/>
</dbReference>
<protein>
    <recommendedName>
        <fullName evidence="1">DAGKc domain-containing protein</fullName>
    </recommendedName>
</protein>
<reference evidence="2 3" key="1">
    <citation type="submission" date="2024-03" db="EMBL/GenBank/DDBJ databases">
        <title>Adaptation during the transition from Ophiocordyceps entomopathogen to insect associate is accompanied by gene loss and intensified selection.</title>
        <authorList>
            <person name="Ward C.M."/>
            <person name="Onetto C.A."/>
            <person name="Borneman A.R."/>
        </authorList>
    </citation>
    <scope>NUCLEOTIDE SEQUENCE [LARGE SCALE GENOMIC DNA]</scope>
    <source>
        <strain evidence="2">AWRI1</strain>
        <tissue evidence="2">Single Adult Female</tissue>
    </source>
</reference>
<dbReference type="PROSITE" id="PS50146">
    <property type="entry name" value="DAGK"/>
    <property type="match status" value="1"/>
</dbReference>
<dbReference type="AlphaFoldDB" id="A0AAN9Y5F3"/>
<dbReference type="InterPro" id="IPR050187">
    <property type="entry name" value="Lipid_Phosphate_FormReg"/>
</dbReference>
<dbReference type="Gene3D" id="2.60.200.40">
    <property type="match status" value="1"/>
</dbReference>
<dbReference type="SMART" id="SM00046">
    <property type="entry name" value="DAGKc"/>
    <property type="match status" value="1"/>
</dbReference>
<dbReference type="GO" id="GO:0046512">
    <property type="term" value="P:sphingosine biosynthetic process"/>
    <property type="evidence" value="ECO:0007669"/>
    <property type="project" value="TreeGrafter"/>
</dbReference>
<dbReference type="Proteomes" id="UP001367676">
    <property type="component" value="Unassembled WGS sequence"/>
</dbReference>
<dbReference type="InterPro" id="IPR016064">
    <property type="entry name" value="NAD/diacylglycerol_kinase_sf"/>
</dbReference>
<dbReference type="PANTHER" id="PTHR12358:SF112">
    <property type="entry name" value="LD11247P-RELATED"/>
    <property type="match status" value="1"/>
</dbReference>
<dbReference type="Pfam" id="PF00781">
    <property type="entry name" value="DAGK_cat"/>
    <property type="match status" value="1"/>
</dbReference>
<dbReference type="SUPFAM" id="SSF111331">
    <property type="entry name" value="NAD kinase/diacylglycerol kinase-like"/>
    <property type="match status" value="1"/>
</dbReference>
<dbReference type="EMBL" id="JBBCAQ010000022">
    <property type="protein sequence ID" value="KAK7590628.1"/>
    <property type="molecule type" value="Genomic_DNA"/>
</dbReference>
<dbReference type="GO" id="GO:0005737">
    <property type="term" value="C:cytoplasm"/>
    <property type="evidence" value="ECO:0007669"/>
    <property type="project" value="TreeGrafter"/>
</dbReference>
<dbReference type="Gene3D" id="3.40.50.10330">
    <property type="entry name" value="Probable inorganic polyphosphate/atp-NAD kinase, domain 1"/>
    <property type="match status" value="1"/>
</dbReference>
<evidence type="ECO:0000259" key="1">
    <source>
        <dbReference type="PROSITE" id="PS50146"/>
    </source>
</evidence>
<dbReference type="InterPro" id="IPR017438">
    <property type="entry name" value="ATP-NAD_kinase_N"/>
</dbReference>
<name>A0AAN9Y5F3_9HEMI</name>
<keyword evidence="3" id="KW-1185">Reference proteome</keyword>
<dbReference type="InterPro" id="IPR001206">
    <property type="entry name" value="Diacylglycerol_kinase_cat_dom"/>
</dbReference>